<accession>A0A0D6R590</accession>
<feature type="region of interest" description="Disordered" evidence="2">
    <location>
        <begin position="58"/>
        <end position="124"/>
    </location>
</feature>
<dbReference type="InterPro" id="IPR033575">
    <property type="entry name" value="DDA1-like"/>
</dbReference>
<dbReference type="SMART" id="SM00513">
    <property type="entry name" value="SAP"/>
    <property type="match status" value="1"/>
</dbReference>
<dbReference type="SUPFAM" id="SSF68906">
    <property type="entry name" value="SAP domain"/>
    <property type="match status" value="1"/>
</dbReference>
<dbReference type="InterPro" id="IPR018276">
    <property type="entry name" value="DDA1_dom"/>
</dbReference>
<dbReference type="PROSITE" id="PS50800">
    <property type="entry name" value="SAP"/>
    <property type="match status" value="1"/>
</dbReference>
<dbReference type="GO" id="GO:0080008">
    <property type="term" value="C:Cul4-RING E3 ubiquitin ligase complex"/>
    <property type="evidence" value="ECO:0007669"/>
    <property type="project" value="TreeGrafter"/>
</dbReference>
<name>A0A0D6R590_ARACU</name>
<dbReference type="InterPro" id="IPR003034">
    <property type="entry name" value="SAP_dom"/>
</dbReference>
<evidence type="ECO:0000256" key="1">
    <source>
        <dbReference type="ARBA" id="ARBA00008042"/>
    </source>
</evidence>
<feature type="compositionally biased region" description="Low complexity" evidence="2">
    <location>
        <begin position="96"/>
        <end position="106"/>
    </location>
</feature>
<reference evidence="4" key="1">
    <citation type="submission" date="2015-03" db="EMBL/GenBank/DDBJ databases">
        <title>A transcriptome of Araucaria cunninghamii, an australian fine timber species.</title>
        <authorList>
            <person name="Jing Yi C.J.Y."/>
            <person name="Yin San L.Y.S."/>
            <person name="Abdul Karim S.S."/>
            <person name="Wan Azmi N.N."/>
            <person name="Hercus R.R."/>
            <person name="Croft L.L."/>
        </authorList>
    </citation>
    <scope>NUCLEOTIDE SEQUENCE</scope>
    <source>
        <strain evidence="4">MI0301</strain>
        <tissue evidence="4">Leaf</tissue>
    </source>
</reference>
<dbReference type="PANTHER" id="PTHR31879">
    <property type="entry name" value="DET1- AND DDB1-ASSOCIATED PROTEIN 1"/>
    <property type="match status" value="1"/>
</dbReference>
<dbReference type="Pfam" id="PF10172">
    <property type="entry name" value="DDA1"/>
    <property type="match status" value="1"/>
</dbReference>
<dbReference type="EMBL" id="GCKF01029681">
    <property type="protein sequence ID" value="JAG97974.1"/>
    <property type="molecule type" value="Transcribed_RNA"/>
</dbReference>
<evidence type="ECO:0000259" key="3">
    <source>
        <dbReference type="PROSITE" id="PS50800"/>
    </source>
</evidence>
<feature type="domain" description="SAP" evidence="3">
    <location>
        <begin position="121"/>
        <end position="152"/>
    </location>
</feature>
<feature type="compositionally biased region" description="Basic and acidic residues" evidence="2">
    <location>
        <begin position="61"/>
        <end position="94"/>
    </location>
</feature>
<sequence>MAEQFLGDLPSRGCFITSFTPLNPDCLKPYICDHDTTPPEDQVIKTDATNILIRSLTLKRGKAEPKPKDNKRKSVADTVKSKRPAEKPLEDRATSKRPNSTTSPSSSKKEGSSSRLSEKDLQSFTVEKLRSLLKEKGLPTKGKKDELIARLR</sequence>
<feature type="compositionally biased region" description="Basic and acidic residues" evidence="2">
    <location>
        <begin position="107"/>
        <end position="124"/>
    </location>
</feature>
<dbReference type="PANTHER" id="PTHR31879:SF2">
    <property type="entry name" value="DET1- AND DDB1-ASSOCIATED PROTEIN 1"/>
    <property type="match status" value="1"/>
</dbReference>
<protein>
    <recommendedName>
        <fullName evidence="3">SAP domain-containing protein</fullName>
    </recommendedName>
</protein>
<dbReference type="Gene3D" id="1.10.720.30">
    <property type="entry name" value="SAP domain"/>
    <property type="match status" value="1"/>
</dbReference>
<proteinExistence type="inferred from homology"/>
<evidence type="ECO:0000256" key="2">
    <source>
        <dbReference type="SAM" id="MobiDB-lite"/>
    </source>
</evidence>
<organism evidence="4">
    <name type="scientific">Araucaria cunninghamii</name>
    <name type="common">Hoop pine</name>
    <name type="synonym">Moreton Bay pine</name>
    <dbReference type="NCBI Taxonomy" id="56994"/>
    <lineage>
        <taxon>Eukaryota</taxon>
        <taxon>Viridiplantae</taxon>
        <taxon>Streptophyta</taxon>
        <taxon>Embryophyta</taxon>
        <taxon>Tracheophyta</taxon>
        <taxon>Spermatophyta</taxon>
        <taxon>Pinopsida</taxon>
        <taxon>Pinidae</taxon>
        <taxon>Conifers II</taxon>
        <taxon>Araucariales</taxon>
        <taxon>Araucariaceae</taxon>
        <taxon>Araucaria</taxon>
    </lineage>
</organism>
<dbReference type="AlphaFoldDB" id="A0A0D6R590"/>
<dbReference type="Pfam" id="PF02037">
    <property type="entry name" value="SAP"/>
    <property type="match status" value="1"/>
</dbReference>
<comment type="similarity">
    <text evidence="1">Belongs to the DDA1 family.</text>
</comment>
<dbReference type="GO" id="GO:0032436">
    <property type="term" value="P:positive regulation of proteasomal ubiquitin-dependent protein catabolic process"/>
    <property type="evidence" value="ECO:0007669"/>
    <property type="project" value="TreeGrafter"/>
</dbReference>
<dbReference type="InterPro" id="IPR036361">
    <property type="entry name" value="SAP_dom_sf"/>
</dbReference>
<evidence type="ECO:0000313" key="4">
    <source>
        <dbReference type="EMBL" id="JAG97974.1"/>
    </source>
</evidence>